<feature type="domain" description="HTH araC/xylS-type" evidence="4">
    <location>
        <begin position="236"/>
        <end position="334"/>
    </location>
</feature>
<evidence type="ECO:0000256" key="2">
    <source>
        <dbReference type="ARBA" id="ARBA00023125"/>
    </source>
</evidence>
<dbReference type="EMBL" id="FNEM01000014">
    <property type="protein sequence ID" value="SDJ85339.1"/>
    <property type="molecule type" value="Genomic_DNA"/>
</dbReference>
<name>A0A1G8X3X8_9GAMM</name>
<dbReference type="Pfam" id="PF12833">
    <property type="entry name" value="HTH_18"/>
    <property type="match status" value="1"/>
</dbReference>
<keyword evidence="3" id="KW-0804">Transcription</keyword>
<dbReference type="OrthoDB" id="6816069at2"/>
<dbReference type="Gene3D" id="1.10.10.60">
    <property type="entry name" value="Homeodomain-like"/>
    <property type="match status" value="1"/>
</dbReference>
<proteinExistence type="predicted"/>
<keyword evidence="2 5" id="KW-0238">DNA-binding</keyword>
<dbReference type="GO" id="GO:0000976">
    <property type="term" value="F:transcription cis-regulatory region binding"/>
    <property type="evidence" value="ECO:0007669"/>
    <property type="project" value="TreeGrafter"/>
</dbReference>
<dbReference type="InterPro" id="IPR018060">
    <property type="entry name" value="HTH_AraC"/>
</dbReference>
<dbReference type="RefSeq" id="WP_090366813.1">
    <property type="nucleotide sequence ID" value="NZ_FNEM01000014.1"/>
</dbReference>
<accession>A0A1G8X3X8</accession>
<dbReference type="PANTHER" id="PTHR47894">
    <property type="entry name" value="HTH-TYPE TRANSCRIPTIONAL REGULATOR GADX"/>
    <property type="match status" value="1"/>
</dbReference>
<sequence>MTRQFQIRVSALSGIDRLIRSLGGDSDALLATTGLTRAALEDEHRTMAIDELASLLQHCADTLNCPDFGLRLGAGQDFAMLGVLGAVLEHCDTPQEALKAVRSLMAFHNQSEYWNHELQGQLLAICRFDNFHAEADSRQYKELAMSACVHLCRRLMGPTFRVARLDFSHAPLQSQELYRKHFQSEVMFNQPQDILWLPATLLTQRLHRGDATAKAVAEQRLQRQLQRQGQGQDRVQQVSGLIQQTLGVGQANIDHIAALLGLHRRTLQRQLAAQQQDFSRLLHQIRMQSACWHLRYSAMDITLLAEILGYRDLSNFSRAFRKSQGLSPQKWRRQHRQPPMR</sequence>
<reference evidence="6" key="1">
    <citation type="submission" date="2016-10" db="EMBL/GenBank/DDBJ databases">
        <authorList>
            <person name="Varghese N."/>
            <person name="Submissions S."/>
        </authorList>
    </citation>
    <scope>NUCLEOTIDE SEQUENCE [LARGE SCALE GENOMIC DNA]</scope>
    <source>
        <strain evidence="6">DSM 23317</strain>
    </source>
</reference>
<dbReference type="InterPro" id="IPR009057">
    <property type="entry name" value="Homeodomain-like_sf"/>
</dbReference>
<evidence type="ECO:0000256" key="3">
    <source>
        <dbReference type="ARBA" id="ARBA00023163"/>
    </source>
</evidence>
<keyword evidence="6" id="KW-1185">Reference proteome</keyword>
<dbReference type="PROSITE" id="PS01124">
    <property type="entry name" value="HTH_ARAC_FAMILY_2"/>
    <property type="match status" value="1"/>
</dbReference>
<dbReference type="Pfam" id="PF12625">
    <property type="entry name" value="Arabinose_bd"/>
    <property type="match status" value="1"/>
</dbReference>
<protein>
    <submittedName>
        <fullName evidence="5">AraC-type DNA-binding protein</fullName>
    </submittedName>
</protein>
<dbReference type="SUPFAM" id="SSF46689">
    <property type="entry name" value="Homeodomain-like"/>
    <property type="match status" value="1"/>
</dbReference>
<dbReference type="PANTHER" id="PTHR47894:SF4">
    <property type="entry name" value="HTH-TYPE TRANSCRIPTIONAL REGULATOR GADX"/>
    <property type="match status" value="1"/>
</dbReference>
<keyword evidence="1" id="KW-0805">Transcription regulation</keyword>
<dbReference type="GO" id="GO:0005829">
    <property type="term" value="C:cytosol"/>
    <property type="evidence" value="ECO:0007669"/>
    <property type="project" value="TreeGrafter"/>
</dbReference>
<gene>
    <name evidence="5" type="ORF">SAMN04488540_11481</name>
</gene>
<dbReference type="AlphaFoldDB" id="A0A1G8X3X8"/>
<evidence type="ECO:0000256" key="1">
    <source>
        <dbReference type="ARBA" id="ARBA00023015"/>
    </source>
</evidence>
<dbReference type="Proteomes" id="UP000199527">
    <property type="component" value="Unassembled WGS sequence"/>
</dbReference>
<evidence type="ECO:0000313" key="6">
    <source>
        <dbReference type="Proteomes" id="UP000199527"/>
    </source>
</evidence>
<evidence type="ECO:0000313" key="5">
    <source>
        <dbReference type="EMBL" id="SDJ85339.1"/>
    </source>
</evidence>
<dbReference type="InterPro" id="IPR032687">
    <property type="entry name" value="AraC-type_N"/>
</dbReference>
<dbReference type="SMART" id="SM00342">
    <property type="entry name" value="HTH_ARAC"/>
    <property type="match status" value="1"/>
</dbReference>
<evidence type="ECO:0000259" key="4">
    <source>
        <dbReference type="PROSITE" id="PS01124"/>
    </source>
</evidence>
<dbReference type="GO" id="GO:0003700">
    <property type="term" value="F:DNA-binding transcription factor activity"/>
    <property type="evidence" value="ECO:0007669"/>
    <property type="project" value="InterPro"/>
</dbReference>
<organism evidence="5 6">
    <name type="scientific">Ferrimonas sediminum</name>
    <dbReference type="NCBI Taxonomy" id="718193"/>
    <lineage>
        <taxon>Bacteria</taxon>
        <taxon>Pseudomonadati</taxon>
        <taxon>Pseudomonadota</taxon>
        <taxon>Gammaproteobacteria</taxon>
        <taxon>Alteromonadales</taxon>
        <taxon>Ferrimonadaceae</taxon>
        <taxon>Ferrimonas</taxon>
    </lineage>
</organism>